<dbReference type="CDD" id="cd06587">
    <property type="entry name" value="VOC"/>
    <property type="match status" value="1"/>
</dbReference>
<dbReference type="SUPFAM" id="SSF54593">
    <property type="entry name" value="Glyoxalase/Bleomycin resistance protein/Dihydroxybiphenyl dioxygenase"/>
    <property type="match status" value="1"/>
</dbReference>
<feature type="domain" description="Glyoxalase-like" evidence="1">
    <location>
        <begin position="8"/>
        <end position="117"/>
    </location>
</feature>
<evidence type="ECO:0000259" key="1">
    <source>
        <dbReference type="Pfam" id="PF18029"/>
    </source>
</evidence>
<dbReference type="Gene3D" id="3.10.180.10">
    <property type="entry name" value="2,3-Dihydroxybiphenyl 1,2-Dioxygenase, domain 1"/>
    <property type="match status" value="1"/>
</dbReference>
<name>A0A4Q4Z9K6_9ACTN</name>
<dbReference type="Proteomes" id="UP000295198">
    <property type="component" value="Unassembled WGS sequence"/>
</dbReference>
<dbReference type="PANTHER" id="PTHR35908:SF1">
    <property type="entry name" value="CONSERVED PROTEIN"/>
    <property type="match status" value="1"/>
</dbReference>
<dbReference type="Pfam" id="PF18029">
    <property type="entry name" value="Glyoxalase_6"/>
    <property type="match status" value="1"/>
</dbReference>
<organism evidence="2 3">
    <name type="scientific">Nocardioides guangzhouensis</name>
    <dbReference type="NCBI Taxonomy" id="2497878"/>
    <lineage>
        <taxon>Bacteria</taxon>
        <taxon>Bacillati</taxon>
        <taxon>Actinomycetota</taxon>
        <taxon>Actinomycetes</taxon>
        <taxon>Propionibacteriales</taxon>
        <taxon>Nocardioidaceae</taxon>
        <taxon>Nocardioides</taxon>
    </lineage>
</organism>
<gene>
    <name evidence="2" type="ORF">EKO23_17585</name>
</gene>
<reference evidence="2 3" key="1">
    <citation type="submission" date="2019-01" db="EMBL/GenBank/DDBJ databases">
        <title>Nocardioides guangzhouensis sp. nov., an actinobacterium isolated from soil.</title>
        <authorList>
            <person name="Fu Y."/>
            <person name="Cai Y."/>
            <person name="Lin Z."/>
            <person name="Chen P."/>
        </authorList>
    </citation>
    <scope>NUCLEOTIDE SEQUENCE [LARGE SCALE GENOMIC DNA]</scope>
    <source>
        <strain evidence="2 3">130</strain>
    </source>
</reference>
<dbReference type="InterPro" id="IPR029068">
    <property type="entry name" value="Glyas_Bleomycin-R_OHBP_Dase"/>
</dbReference>
<dbReference type="AlphaFoldDB" id="A0A4Q4Z9K6"/>
<dbReference type="InterPro" id="IPR041581">
    <property type="entry name" value="Glyoxalase_6"/>
</dbReference>
<comment type="caution">
    <text evidence="2">The sequence shown here is derived from an EMBL/GenBank/DDBJ whole genome shotgun (WGS) entry which is preliminary data.</text>
</comment>
<protein>
    <submittedName>
        <fullName evidence="2">VOC family protein</fullName>
    </submittedName>
</protein>
<dbReference type="PANTHER" id="PTHR35908">
    <property type="entry name" value="HYPOTHETICAL FUSION PROTEIN"/>
    <property type="match status" value="1"/>
</dbReference>
<evidence type="ECO:0000313" key="2">
    <source>
        <dbReference type="EMBL" id="RYP83891.1"/>
    </source>
</evidence>
<accession>A0A4Q4Z9K6</accession>
<dbReference type="EMBL" id="SDKM01000028">
    <property type="protein sequence ID" value="RYP83891.1"/>
    <property type="molecule type" value="Genomic_DNA"/>
</dbReference>
<evidence type="ECO:0000313" key="3">
    <source>
        <dbReference type="Proteomes" id="UP000295198"/>
    </source>
</evidence>
<dbReference type="OrthoDB" id="3823476at2"/>
<keyword evidence="3" id="KW-1185">Reference proteome</keyword>
<proteinExistence type="predicted"/>
<dbReference type="RefSeq" id="WP_134719433.1">
    <property type="nucleotide sequence ID" value="NZ_SDKM01000028.1"/>
</dbReference>
<sequence length="137" mass="15105">MTVSLHNITVDCADARSLASFWSALTGWNLYYDDDPEVLVAPTYPPQSFPTMLFIPVPEGKTAKNRMHLDLQPTDCTRDEQVERAVALGATVTGDHRKEDGSGWVTLTDPEGNEFCIERSPAERDGGGGPRQIRLTL</sequence>